<reference evidence="5 6" key="1">
    <citation type="submission" date="2018-08" db="EMBL/GenBank/DDBJ databases">
        <title>The draft genome squence of Brumimicrobium sp. N62.</title>
        <authorList>
            <person name="Du Z.-J."/>
            <person name="Luo H.-R."/>
        </authorList>
    </citation>
    <scope>NUCLEOTIDE SEQUENCE [LARGE SCALE GENOMIC DNA]</scope>
    <source>
        <strain evidence="5 6">N62</strain>
    </source>
</reference>
<keyword evidence="6" id="KW-1185">Reference proteome</keyword>
<evidence type="ECO:0000256" key="2">
    <source>
        <dbReference type="ARBA" id="ARBA00022692"/>
    </source>
</evidence>
<keyword evidence="4" id="KW-0472">Membrane</keyword>
<accession>A0A3E1EZP6</accession>
<evidence type="ECO:0008006" key="7">
    <source>
        <dbReference type="Google" id="ProtNLM"/>
    </source>
</evidence>
<dbReference type="SUPFAM" id="SSF53335">
    <property type="entry name" value="S-adenosyl-L-methionine-dependent methyltransferases"/>
    <property type="match status" value="1"/>
</dbReference>
<dbReference type="Gene3D" id="3.40.50.150">
    <property type="entry name" value="Vaccinia Virus protein VP39"/>
    <property type="match status" value="1"/>
</dbReference>
<dbReference type="AlphaFoldDB" id="A0A3E1EZP6"/>
<evidence type="ECO:0000313" key="5">
    <source>
        <dbReference type="EMBL" id="RFC55025.1"/>
    </source>
</evidence>
<dbReference type="InterPro" id="IPR029063">
    <property type="entry name" value="SAM-dependent_MTases_sf"/>
</dbReference>
<dbReference type="RefSeq" id="WP_116880004.1">
    <property type="nucleotide sequence ID" value="NZ_QURB01000002.1"/>
</dbReference>
<evidence type="ECO:0000256" key="3">
    <source>
        <dbReference type="ARBA" id="ARBA00022989"/>
    </source>
</evidence>
<sequence>MNKNQAISNLKELDEIFRTLGVEYWLSNGTLLGLYRDNELIDNDANTDLSVNVKTISKDMFQKIKSAGFSLVSFFGKLQDGFTVEIAKNDIKTNLFFFYKNKEKWYHSVYVDIDGEESLKHDYIYTPFELTEQSFNGNQFVIPKQTEEVLAQQYGDDWKIPNPNWSATESPKNAINTNEKFKFSESENDFNDLMNFENKSYWDEFYKSNKDLNKESAFARFVYEDLEKRDLNLDAINMVDLGCGNLRDTKYFHSKGINIEGVDLSSNQNDSSIKTYNKSVLDVDLKPYNVFYARFFIHSIKEEIFDELLEKIKGESENYIFYIETRSTKNITNDKKSITFFKSAIGDKHYRYLYSKEYFESKLAPQFNIDYMIEDNGVAIYKEEDPYCLRVILKSK</sequence>
<dbReference type="Proteomes" id="UP000257127">
    <property type="component" value="Unassembled WGS sequence"/>
</dbReference>
<evidence type="ECO:0000256" key="1">
    <source>
        <dbReference type="ARBA" id="ARBA00004167"/>
    </source>
</evidence>
<keyword evidence="3" id="KW-1133">Transmembrane helix</keyword>
<dbReference type="GO" id="GO:0016020">
    <property type="term" value="C:membrane"/>
    <property type="evidence" value="ECO:0007669"/>
    <property type="project" value="UniProtKB-SubCell"/>
</dbReference>
<dbReference type="PANTHER" id="PTHR15407">
    <property type="entry name" value="FUKUTIN-RELATED"/>
    <property type="match status" value="1"/>
</dbReference>
<comment type="subcellular location">
    <subcellularLocation>
        <location evidence="1">Membrane</location>
        <topology evidence="1">Single-pass membrane protein</topology>
    </subcellularLocation>
</comment>
<dbReference type="EMBL" id="QURB01000002">
    <property type="protein sequence ID" value="RFC55025.1"/>
    <property type="molecule type" value="Genomic_DNA"/>
</dbReference>
<dbReference type="InterPro" id="IPR009644">
    <property type="entry name" value="FKTN/MNN4/W02B3.4-1"/>
</dbReference>
<name>A0A3E1EZP6_9FLAO</name>
<dbReference type="PANTHER" id="PTHR15407:SF28">
    <property type="entry name" value="RIBITOL-5-PHOSPHATE TRANSFERASE FKTN"/>
    <property type="match status" value="1"/>
</dbReference>
<organism evidence="5 6">
    <name type="scientific">Brumimicrobium aurantiacum</name>
    <dbReference type="NCBI Taxonomy" id="1737063"/>
    <lineage>
        <taxon>Bacteria</taxon>
        <taxon>Pseudomonadati</taxon>
        <taxon>Bacteroidota</taxon>
        <taxon>Flavobacteriia</taxon>
        <taxon>Flavobacteriales</taxon>
        <taxon>Crocinitomicaceae</taxon>
        <taxon>Brumimicrobium</taxon>
    </lineage>
</organism>
<evidence type="ECO:0000256" key="4">
    <source>
        <dbReference type="ARBA" id="ARBA00023136"/>
    </source>
</evidence>
<proteinExistence type="predicted"/>
<protein>
    <recommendedName>
        <fullName evidence="7">Methyltransferase domain-containing protein</fullName>
    </recommendedName>
</protein>
<gene>
    <name evidence="5" type="ORF">DXU93_04170</name>
</gene>
<evidence type="ECO:0000313" key="6">
    <source>
        <dbReference type="Proteomes" id="UP000257127"/>
    </source>
</evidence>
<comment type="caution">
    <text evidence="5">The sequence shown here is derived from an EMBL/GenBank/DDBJ whole genome shotgun (WGS) entry which is preliminary data.</text>
</comment>
<keyword evidence="2" id="KW-0812">Transmembrane</keyword>
<dbReference type="OrthoDB" id="9786100at2"/>